<feature type="binding site" evidence="8">
    <location>
        <position position="272"/>
    </location>
    <ligand>
        <name>L-glutamine</name>
        <dbReference type="ChEBI" id="CHEBI:58359"/>
    </ligand>
</feature>
<dbReference type="SMART" id="SM01097">
    <property type="entry name" value="CPSase_sm_chain"/>
    <property type="match status" value="1"/>
</dbReference>
<keyword evidence="11" id="KW-1185">Reference proteome</keyword>
<evidence type="ECO:0000256" key="5">
    <source>
        <dbReference type="ARBA" id="ARBA00022840"/>
    </source>
</evidence>
<dbReference type="GO" id="GO:0006207">
    <property type="term" value="P:'de novo' pyrimidine nucleobase biosynthetic process"/>
    <property type="evidence" value="ECO:0007669"/>
    <property type="project" value="InterPro"/>
</dbReference>
<dbReference type="SUPFAM" id="SSF52021">
    <property type="entry name" value="Carbamoyl phosphate synthetase, small subunit N-terminal domain"/>
    <property type="match status" value="1"/>
</dbReference>
<dbReference type="Proteomes" id="UP000509414">
    <property type="component" value="Chromosome"/>
</dbReference>
<evidence type="ECO:0000313" key="10">
    <source>
        <dbReference type="EMBL" id="QLI04946.1"/>
    </source>
</evidence>
<feature type="binding site" evidence="8">
    <location>
        <position position="269"/>
    </location>
    <ligand>
        <name>L-glutamine</name>
        <dbReference type="ChEBI" id="CHEBI:58359"/>
    </ligand>
</feature>
<gene>
    <name evidence="8 10" type="primary">carA</name>
    <name evidence="10" type="ORF">CINF_0411</name>
</gene>
<keyword evidence="8" id="KW-0665">Pyrimidine biosynthesis</keyword>
<feature type="binding site" evidence="8">
    <location>
        <position position="310"/>
    </location>
    <ligand>
        <name>L-glutamine</name>
        <dbReference type="ChEBI" id="CHEBI:58359"/>
    </ligand>
</feature>
<comment type="similarity">
    <text evidence="2 8">Belongs to the CarA family.</text>
</comment>
<keyword evidence="5 8" id="KW-0067">ATP-binding</keyword>
<dbReference type="Gene3D" id="3.40.50.880">
    <property type="match status" value="1"/>
</dbReference>
<feature type="binding site" evidence="8">
    <location>
        <position position="242"/>
    </location>
    <ligand>
        <name>L-glutamine</name>
        <dbReference type="ChEBI" id="CHEBI:58359"/>
    </ligand>
</feature>
<dbReference type="InterPro" id="IPR029062">
    <property type="entry name" value="Class_I_gatase-like"/>
</dbReference>
<comment type="pathway">
    <text evidence="1 8">Amino-acid biosynthesis; L-arginine biosynthesis; carbamoyl phosphate from bicarbonate: step 1/1.</text>
</comment>
<keyword evidence="6 8" id="KW-0315">Glutamine amidotransferase</keyword>
<feature type="domain" description="Carbamoyl-phosphate synthase small subunit N-terminal" evidence="9">
    <location>
        <begin position="1"/>
        <end position="131"/>
    </location>
</feature>
<comment type="catalytic activity">
    <reaction evidence="7 8">
        <text>hydrogencarbonate + L-glutamine + 2 ATP + H2O = carbamoyl phosphate + L-glutamate + 2 ADP + phosphate + 2 H(+)</text>
        <dbReference type="Rhea" id="RHEA:18633"/>
        <dbReference type="ChEBI" id="CHEBI:15377"/>
        <dbReference type="ChEBI" id="CHEBI:15378"/>
        <dbReference type="ChEBI" id="CHEBI:17544"/>
        <dbReference type="ChEBI" id="CHEBI:29985"/>
        <dbReference type="ChEBI" id="CHEBI:30616"/>
        <dbReference type="ChEBI" id="CHEBI:43474"/>
        <dbReference type="ChEBI" id="CHEBI:58228"/>
        <dbReference type="ChEBI" id="CHEBI:58359"/>
        <dbReference type="ChEBI" id="CHEBI:456216"/>
        <dbReference type="EC" id="6.3.5.5"/>
    </reaction>
</comment>
<dbReference type="CDD" id="cd01744">
    <property type="entry name" value="GATase1_CPSase"/>
    <property type="match status" value="1"/>
</dbReference>
<name>A0A7H9CFS8_9BACT</name>
<accession>A0A7H9CFS8</accession>
<organism evidence="10 11">
    <name type="scientific">Candidatus Campylobacter infans</name>
    <dbReference type="NCBI Taxonomy" id="2561898"/>
    <lineage>
        <taxon>Bacteria</taxon>
        <taxon>Pseudomonadati</taxon>
        <taxon>Campylobacterota</taxon>
        <taxon>Epsilonproteobacteria</taxon>
        <taxon>Campylobacterales</taxon>
        <taxon>Campylobacteraceae</taxon>
        <taxon>Campylobacter</taxon>
    </lineage>
</organism>
<dbReference type="HAMAP" id="MF_01209">
    <property type="entry name" value="CPSase_S_chain"/>
    <property type="match status" value="1"/>
</dbReference>
<evidence type="ECO:0000256" key="1">
    <source>
        <dbReference type="ARBA" id="ARBA00005077"/>
    </source>
</evidence>
<feature type="active site" evidence="8">
    <location>
        <position position="353"/>
    </location>
</feature>
<dbReference type="AlphaFoldDB" id="A0A7H9CFS8"/>
<comment type="catalytic activity">
    <reaction evidence="8">
        <text>L-glutamine + H2O = L-glutamate + NH4(+)</text>
        <dbReference type="Rhea" id="RHEA:15889"/>
        <dbReference type="ChEBI" id="CHEBI:15377"/>
        <dbReference type="ChEBI" id="CHEBI:28938"/>
        <dbReference type="ChEBI" id="CHEBI:29985"/>
        <dbReference type="ChEBI" id="CHEBI:58359"/>
    </reaction>
</comment>
<keyword evidence="4 8" id="KW-0547">Nucleotide-binding</keyword>
<dbReference type="NCBIfam" id="NF009475">
    <property type="entry name" value="PRK12838.1"/>
    <property type="match status" value="1"/>
</dbReference>
<feature type="active site" description="Nucleophile" evidence="8">
    <location>
        <position position="268"/>
    </location>
</feature>
<dbReference type="RefSeq" id="WP_179975566.1">
    <property type="nucleotide sequence ID" value="NZ_CP049075.1"/>
</dbReference>
<dbReference type="KEGG" id="cinf:CINF_0411"/>
<keyword evidence="3 8" id="KW-0436">Ligase</keyword>
<dbReference type="InterPro" id="IPR036480">
    <property type="entry name" value="CarbP_synth_ssu_N_sf"/>
</dbReference>
<dbReference type="SUPFAM" id="SSF52317">
    <property type="entry name" value="Class I glutamine amidotransferase-like"/>
    <property type="match status" value="1"/>
</dbReference>
<evidence type="ECO:0000256" key="8">
    <source>
        <dbReference type="HAMAP-Rule" id="MF_01209"/>
    </source>
</evidence>
<evidence type="ECO:0000256" key="2">
    <source>
        <dbReference type="ARBA" id="ARBA00007800"/>
    </source>
</evidence>
<feature type="binding site" evidence="8">
    <location>
        <position position="45"/>
    </location>
    <ligand>
        <name>L-glutamine</name>
        <dbReference type="ChEBI" id="CHEBI:58359"/>
    </ligand>
</feature>
<dbReference type="NCBIfam" id="TIGR01368">
    <property type="entry name" value="CPSaseIIsmall"/>
    <property type="match status" value="1"/>
</dbReference>
<keyword evidence="8" id="KW-0028">Amino-acid biosynthesis</keyword>
<comment type="function">
    <text evidence="8">Small subunit of the glutamine-dependent carbamoyl phosphate synthetase (CPSase). CPSase catalyzes the formation of carbamoyl phosphate from the ammonia moiety of glutamine, carbonate, and phosphate donated by ATP, constituting the first step of 2 biosynthetic pathways, one leading to arginine and/or urea and the other to pyrimidine nucleotides. The small subunit (glutamine amidotransferase) binds and cleaves glutamine to supply the large subunit with the substrate ammonia.</text>
</comment>
<dbReference type="Pfam" id="PF00117">
    <property type="entry name" value="GATase"/>
    <property type="match status" value="1"/>
</dbReference>
<feature type="active site" evidence="8">
    <location>
        <position position="351"/>
    </location>
</feature>
<dbReference type="GO" id="GO:0006541">
    <property type="term" value="P:glutamine metabolic process"/>
    <property type="evidence" value="ECO:0007669"/>
    <property type="project" value="InterPro"/>
</dbReference>
<proteinExistence type="inferred from homology"/>
<keyword evidence="8" id="KW-0055">Arginine biosynthesis</keyword>
<feature type="binding site" evidence="8">
    <location>
        <position position="240"/>
    </location>
    <ligand>
        <name>L-glutamine</name>
        <dbReference type="ChEBI" id="CHEBI:58359"/>
    </ligand>
</feature>
<dbReference type="PRINTS" id="PR00096">
    <property type="entry name" value="GATASE"/>
</dbReference>
<dbReference type="InterPro" id="IPR006274">
    <property type="entry name" value="CarbamoylP_synth_ssu"/>
</dbReference>
<dbReference type="GO" id="GO:0006526">
    <property type="term" value="P:L-arginine biosynthetic process"/>
    <property type="evidence" value="ECO:0007669"/>
    <property type="project" value="UniProtKB-UniRule"/>
</dbReference>
<dbReference type="EC" id="6.3.5.5" evidence="8"/>
<dbReference type="GO" id="GO:0044205">
    <property type="term" value="P:'de novo' UMP biosynthetic process"/>
    <property type="evidence" value="ECO:0007669"/>
    <property type="project" value="UniProtKB-UniRule"/>
</dbReference>
<evidence type="ECO:0000256" key="3">
    <source>
        <dbReference type="ARBA" id="ARBA00022598"/>
    </source>
</evidence>
<dbReference type="UniPathway" id="UPA00070">
    <property type="reaction ID" value="UER00115"/>
</dbReference>
<evidence type="ECO:0000313" key="11">
    <source>
        <dbReference type="Proteomes" id="UP000509414"/>
    </source>
</evidence>
<evidence type="ECO:0000256" key="4">
    <source>
        <dbReference type="ARBA" id="ARBA00022741"/>
    </source>
</evidence>
<protein>
    <recommendedName>
        <fullName evidence="8">Carbamoyl phosphate synthase small chain</fullName>
        <ecNumber evidence="8">6.3.5.5</ecNumber>
    </recommendedName>
    <alternativeName>
        <fullName evidence="8">Carbamoyl phosphate synthetase glutamine chain</fullName>
    </alternativeName>
</protein>
<comment type="pathway">
    <text evidence="8">Pyrimidine metabolism; UMP biosynthesis via de novo pathway; (S)-dihydroorotate from bicarbonate: step 1/3.</text>
</comment>
<dbReference type="InterPro" id="IPR017926">
    <property type="entry name" value="GATASE"/>
</dbReference>
<dbReference type="PANTHER" id="PTHR43418">
    <property type="entry name" value="MULTIFUNCTIONAL TRYPTOPHAN BIOSYNTHESIS PROTEIN-RELATED"/>
    <property type="match status" value="1"/>
</dbReference>
<dbReference type="Pfam" id="PF00988">
    <property type="entry name" value="CPSase_sm_chain"/>
    <property type="match status" value="1"/>
</dbReference>
<dbReference type="GO" id="GO:0005524">
    <property type="term" value="F:ATP binding"/>
    <property type="evidence" value="ECO:0007669"/>
    <property type="project" value="UniProtKB-UniRule"/>
</dbReference>
<comment type="caution">
    <text evidence="8">Lacks conserved residue(s) required for the propagation of feature annotation.</text>
</comment>
<dbReference type="Gene3D" id="3.50.30.20">
    <property type="entry name" value="Carbamoyl-phosphate synthase small subunit, N-terminal domain"/>
    <property type="match status" value="1"/>
</dbReference>
<dbReference type="InterPro" id="IPR035686">
    <property type="entry name" value="CPSase_GATase1"/>
</dbReference>
<comment type="subunit">
    <text evidence="8">Composed of two chains; the small (or glutamine) chain promotes the hydrolysis of glutamine to ammonia, which is used by the large (or ammonia) chain to synthesize carbamoyl phosphate. Tetramer of heterodimers (alpha,beta)4.</text>
</comment>
<evidence type="ECO:0000256" key="7">
    <source>
        <dbReference type="ARBA" id="ARBA00048816"/>
    </source>
</evidence>
<evidence type="ECO:0000259" key="9">
    <source>
        <dbReference type="SMART" id="SM01097"/>
    </source>
</evidence>
<dbReference type="PROSITE" id="PS51273">
    <property type="entry name" value="GATASE_TYPE_1"/>
    <property type="match status" value="1"/>
</dbReference>
<dbReference type="GO" id="GO:0004088">
    <property type="term" value="F:carbamoyl-phosphate synthase (glutamine-hydrolyzing) activity"/>
    <property type="evidence" value="ECO:0007669"/>
    <property type="project" value="UniProtKB-UniRule"/>
</dbReference>
<reference evidence="10 11" key="1">
    <citation type="submission" date="2020-02" db="EMBL/GenBank/DDBJ databases">
        <title>Complete genome sequence of the novel Campylobacter species Candidatus Campylobacter infans.</title>
        <authorList>
            <person name="Duim B."/>
            <person name="Zomer A."/>
            <person name="van der Graaf L."/>
            <person name="Wagenaar J."/>
        </authorList>
    </citation>
    <scope>NUCLEOTIDE SEQUENCE [LARGE SCALE GENOMIC DNA]</scope>
    <source>
        <strain evidence="10 11">19S00001</strain>
    </source>
</reference>
<dbReference type="PANTHER" id="PTHR43418:SF7">
    <property type="entry name" value="CARBAMOYL-PHOSPHATE SYNTHASE SMALL CHAIN"/>
    <property type="match status" value="1"/>
</dbReference>
<sequence>MKAYIYLENGVFLQAKASGKGGTISGEMVFNTSMSGYQEIITDPSYAGQFIVFTAPEIGIVGCNNDDMESFKIHACGLFVRRLNEFSSNYRSKSTLSEFVSAQNKIIIHDINTRALTKMIREKGVLRAVISTQISTKSELAKVLENSARIEEIDLVEQVTTKMQYSHDSGIWDFESNSYSNPVKIGKKVAVIDYGVKRNILNELSSVGLDVEVYPSSVQASVLIDAFNTGNIQGVFLSNGPGDPRTLKDEIEQIKKLIEAKVPMFGICLGHQLLSNAFGYETYKLKFGQHGSNHPVQNLQTNTVEITSQNHNYNVPEFIAEIATITHRNLFDGTIEGVRYKDAPIFSVQYHPESSAGPHESEYLFKEFLEILSDKTQNQNVE</sequence>
<dbReference type="PRINTS" id="PR00097">
    <property type="entry name" value="ANTSNTHASEII"/>
</dbReference>
<dbReference type="InterPro" id="IPR050472">
    <property type="entry name" value="Anth_synth/Amidotransfase"/>
</dbReference>
<dbReference type="InterPro" id="IPR002474">
    <property type="entry name" value="CarbamoylP_synth_ssu_N"/>
</dbReference>
<feature type="region of interest" description="CPSase" evidence="8">
    <location>
        <begin position="1"/>
        <end position="187"/>
    </location>
</feature>
<dbReference type="PRINTS" id="PR00099">
    <property type="entry name" value="CPSGATASE"/>
</dbReference>
<feature type="binding site" evidence="8">
    <location>
        <position position="313"/>
    </location>
    <ligand>
        <name>L-glutamine</name>
        <dbReference type="ChEBI" id="CHEBI:58359"/>
    </ligand>
</feature>
<evidence type="ECO:0000256" key="6">
    <source>
        <dbReference type="ARBA" id="ARBA00022962"/>
    </source>
</evidence>
<dbReference type="UniPathway" id="UPA00068">
    <property type="reaction ID" value="UER00171"/>
</dbReference>
<dbReference type="EMBL" id="CP049075">
    <property type="protein sequence ID" value="QLI04946.1"/>
    <property type="molecule type" value="Genomic_DNA"/>
</dbReference>